<dbReference type="SUPFAM" id="SSF51679">
    <property type="entry name" value="Bacterial luciferase-like"/>
    <property type="match status" value="1"/>
</dbReference>
<evidence type="ECO:0000256" key="1">
    <source>
        <dbReference type="ARBA" id="ARBA00022630"/>
    </source>
</evidence>
<dbReference type="EMBL" id="BAAAZN010000001">
    <property type="protein sequence ID" value="GAA3526250.1"/>
    <property type="molecule type" value="Genomic_DNA"/>
</dbReference>
<evidence type="ECO:0000259" key="5">
    <source>
        <dbReference type="Pfam" id="PF00296"/>
    </source>
</evidence>
<keyword evidence="3" id="KW-0560">Oxidoreductase</keyword>
<dbReference type="Gene3D" id="3.20.20.30">
    <property type="entry name" value="Luciferase-like domain"/>
    <property type="match status" value="1"/>
</dbReference>
<protein>
    <submittedName>
        <fullName evidence="6">LLM class flavin-dependent oxidoreductase</fullName>
    </submittedName>
</protein>
<keyword evidence="4" id="KW-0503">Monooxygenase</keyword>
<name>A0ABP6V075_9PSEU</name>
<accession>A0ABP6V075</accession>
<evidence type="ECO:0000313" key="6">
    <source>
        <dbReference type="EMBL" id="GAA3526250.1"/>
    </source>
</evidence>
<keyword evidence="2" id="KW-0288">FMN</keyword>
<dbReference type="InterPro" id="IPR050172">
    <property type="entry name" value="SsuD_RutA_monooxygenase"/>
</dbReference>
<evidence type="ECO:0000256" key="2">
    <source>
        <dbReference type="ARBA" id="ARBA00022643"/>
    </source>
</evidence>
<evidence type="ECO:0000256" key="4">
    <source>
        <dbReference type="ARBA" id="ARBA00023033"/>
    </source>
</evidence>
<reference evidence="7" key="1">
    <citation type="journal article" date="2019" name="Int. J. Syst. Evol. Microbiol.">
        <title>The Global Catalogue of Microorganisms (GCM) 10K type strain sequencing project: providing services to taxonomists for standard genome sequencing and annotation.</title>
        <authorList>
            <consortium name="The Broad Institute Genomics Platform"/>
            <consortium name="The Broad Institute Genome Sequencing Center for Infectious Disease"/>
            <person name="Wu L."/>
            <person name="Ma J."/>
        </authorList>
    </citation>
    <scope>NUCLEOTIDE SEQUENCE [LARGE SCALE GENOMIC DNA]</scope>
    <source>
        <strain evidence="7">JCM 16898</strain>
    </source>
</reference>
<dbReference type="Pfam" id="PF00296">
    <property type="entry name" value="Bac_luciferase"/>
    <property type="match status" value="1"/>
</dbReference>
<dbReference type="Proteomes" id="UP001500689">
    <property type="component" value="Unassembled WGS sequence"/>
</dbReference>
<feature type="domain" description="Luciferase-like" evidence="5">
    <location>
        <begin position="10"/>
        <end position="237"/>
    </location>
</feature>
<dbReference type="PANTHER" id="PTHR42847:SF4">
    <property type="entry name" value="ALKANESULFONATE MONOOXYGENASE-RELATED"/>
    <property type="match status" value="1"/>
</dbReference>
<keyword evidence="1" id="KW-0285">Flavoprotein</keyword>
<dbReference type="InterPro" id="IPR036661">
    <property type="entry name" value="Luciferase-like_sf"/>
</dbReference>
<dbReference type="InterPro" id="IPR011251">
    <property type="entry name" value="Luciferase-like_dom"/>
</dbReference>
<organism evidence="6 7">
    <name type="scientific">Amycolatopsis ultiminotia</name>
    <dbReference type="NCBI Taxonomy" id="543629"/>
    <lineage>
        <taxon>Bacteria</taxon>
        <taxon>Bacillati</taxon>
        <taxon>Actinomycetota</taxon>
        <taxon>Actinomycetes</taxon>
        <taxon>Pseudonocardiales</taxon>
        <taxon>Pseudonocardiaceae</taxon>
        <taxon>Amycolatopsis</taxon>
    </lineage>
</organism>
<keyword evidence="7" id="KW-1185">Reference proteome</keyword>
<evidence type="ECO:0000313" key="7">
    <source>
        <dbReference type="Proteomes" id="UP001500689"/>
    </source>
</evidence>
<dbReference type="RefSeq" id="WP_344855052.1">
    <property type="nucleotide sequence ID" value="NZ_BAAAZN010000001.1"/>
</dbReference>
<evidence type="ECO:0000256" key="3">
    <source>
        <dbReference type="ARBA" id="ARBA00023002"/>
    </source>
</evidence>
<proteinExistence type="predicted"/>
<dbReference type="PANTHER" id="PTHR42847">
    <property type="entry name" value="ALKANESULFONATE MONOOXYGENASE"/>
    <property type="match status" value="1"/>
</dbReference>
<sequence length="300" mass="32542">MRYAIAIPQYYSDGSFDPGAFREYLAHAEEAGYHSAWTQEAVFGTRPQLSPMEAMTYAAACTDTLRLGCTVFVSTLHLPAQLAKSTSSLDQLSRGRLEVGVGSGGKSRPYAAFGMQPERYLARFTEGVELIKQLWTQENVDHDGEFWQVSGAGITPRPFQKPHPPLWFGGSGPKALRRALELGTGFFGAGSTPTAAFAEQVRLVREQSTRPDFEIAKRVYLAVDADAGRARARINAELTTVYGSLSANVEAAAVAGTPDDCVRAVREVIDAGAELVLFTPLYDQARHADLIAREIIPALG</sequence>
<gene>
    <name evidence="6" type="ORF">GCM10022222_06540</name>
</gene>
<comment type="caution">
    <text evidence="6">The sequence shown here is derived from an EMBL/GenBank/DDBJ whole genome shotgun (WGS) entry which is preliminary data.</text>
</comment>